<proteinExistence type="predicted"/>
<comment type="caution">
    <text evidence="2">The sequence shown here is derived from an EMBL/GenBank/DDBJ whole genome shotgun (WGS) entry which is preliminary data.</text>
</comment>
<evidence type="ECO:0008006" key="4">
    <source>
        <dbReference type="Google" id="ProtNLM"/>
    </source>
</evidence>
<accession>A0ABT9P5S1</accession>
<sequence length="606" mass="64562">MDSDTIERFRSSAPGWFDAWPFITNGRPRRPHNVGKPVDGRSSATMVDPKDGRGACSYIEPAGLAVEGAVDFRPNKARGPVLVCQSQATSVSPLFSLGFWFRLPLGTAPPLDDVGVIAAGFDASYNLLWRVTLANANPQLRFEYAFTPAGVATSFYVMDTGPVDGAWHSFYLSANPGDTTNPGYLAYDSFTGGSFGGLVPVDTAACSYIVFAGDMKPNFATKANGAAVGNIKARSVPMSVACVIMSTGAGSGFERYSQNNNISTATDRWLGDYAVWGGFSAAYTGDGTLRNVAQGSSIGQSVTDVAQVLARTVSGMLWTRYADDVVELIDGTQMRPTTVSLTLTVGPDDDVDAGQVWRRGAQENPTRQTVQSPLGDGTFVDSVMETRERRDGSSVDAFTVSPADSRSLAAWYVRRGRRLRISQFGVDVGSAVQDLWSWVLTQLRPGVRVRLQGLEASQFGYAYRDVHIIGWKEEWGELETGTGGLQQSCRIVFNTVPADTPAELVYDDAVYGRYDFDGVQATIGAISATATALTITTASGPVLTAAAGQYPLWLHVNGEYMQVPSAPASATSPQTVTVVRGVLGSVARAHAAGTAVQLYPQAGYGA</sequence>
<feature type="region of interest" description="Disordered" evidence="1">
    <location>
        <begin position="28"/>
        <end position="47"/>
    </location>
</feature>
<dbReference type="EMBL" id="JAUSQZ010000001">
    <property type="protein sequence ID" value="MDP9828038.1"/>
    <property type="molecule type" value="Genomic_DNA"/>
</dbReference>
<dbReference type="RefSeq" id="WP_307244809.1">
    <property type="nucleotide sequence ID" value="NZ_JAUSQZ010000001.1"/>
</dbReference>
<reference evidence="2 3" key="1">
    <citation type="submission" date="2023-07" db="EMBL/GenBank/DDBJ databases">
        <title>Sequencing the genomes of 1000 actinobacteria strains.</title>
        <authorList>
            <person name="Klenk H.-P."/>
        </authorList>
    </citation>
    <scope>NUCLEOTIDE SEQUENCE [LARGE SCALE GENOMIC DNA]</scope>
    <source>
        <strain evidence="2 3">DSM 44388</strain>
    </source>
</reference>
<dbReference type="Proteomes" id="UP001235712">
    <property type="component" value="Unassembled WGS sequence"/>
</dbReference>
<gene>
    <name evidence="2" type="ORF">J2S57_003787</name>
</gene>
<keyword evidence="3" id="KW-1185">Reference proteome</keyword>
<name>A0ABT9P5S1_9ACTN</name>
<evidence type="ECO:0000256" key="1">
    <source>
        <dbReference type="SAM" id="MobiDB-lite"/>
    </source>
</evidence>
<evidence type="ECO:0000313" key="3">
    <source>
        <dbReference type="Proteomes" id="UP001235712"/>
    </source>
</evidence>
<organism evidence="2 3">
    <name type="scientific">Kineosporia succinea</name>
    <dbReference type="NCBI Taxonomy" id="84632"/>
    <lineage>
        <taxon>Bacteria</taxon>
        <taxon>Bacillati</taxon>
        <taxon>Actinomycetota</taxon>
        <taxon>Actinomycetes</taxon>
        <taxon>Kineosporiales</taxon>
        <taxon>Kineosporiaceae</taxon>
        <taxon>Kineosporia</taxon>
    </lineage>
</organism>
<evidence type="ECO:0000313" key="2">
    <source>
        <dbReference type="EMBL" id="MDP9828038.1"/>
    </source>
</evidence>
<protein>
    <recommendedName>
        <fullName evidence="4">Minor tail protein</fullName>
    </recommendedName>
</protein>